<dbReference type="EMBL" id="QRVK01000004">
    <property type="protein sequence ID" value="RGS43781.1"/>
    <property type="molecule type" value="Genomic_DNA"/>
</dbReference>
<dbReference type="AlphaFoldDB" id="A0A3R5WL10"/>
<dbReference type="PANTHER" id="PTHR35007">
    <property type="entry name" value="INTEGRAL MEMBRANE PROTEIN-RELATED"/>
    <property type="match status" value="1"/>
</dbReference>
<feature type="transmembrane region" description="Helical" evidence="1">
    <location>
        <begin position="49"/>
        <end position="68"/>
    </location>
</feature>
<feature type="transmembrane region" description="Helical" evidence="1">
    <location>
        <begin position="259"/>
        <end position="278"/>
    </location>
</feature>
<evidence type="ECO:0000313" key="3">
    <source>
        <dbReference type="EMBL" id="RGS43781.1"/>
    </source>
</evidence>
<evidence type="ECO:0000313" key="4">
    <source>
        <dbReference type="Proteomes" id="UP000283295"/>
    </source>
</evidence>
<reference evidence="3 4" key="1">
    <citation type="submission" date="2018-08" db="EMBL/GenBank/DDBJ databases">
        <title>A genome reference for cultivated species of the human gut microbiota.</title>
        <authorList>
            <person name="Zou Y."/>
            <person name="Xue W."/>
            <person name="Luo G."/>
        </authorList>
    </citation>
    <scope>NUCLEOTIDE SEQUENCE [LARGE SCALE GENOMIC DNA]</scope>
    <source>
        <strain evidence="3 4">AF22-21</strain>
    </source>
</reference>
<evidence type="ECO:0000259" key="2">
    <source>
        <dbReference type="Pfam" id="PF20578"/>
    </source>
</evidence>
<proteinExistence type="predicted"/>
<dbReference type="Pfam" id="PF20578">
    <property type="entry name" value="aBig_2"/>
    <property type="match status" value="1"/>
</dbReference>
<name>A0A3R5WL10_9FIRM</name>
<accession>A0A3R5WL10</accession>
<keyword evidence="1" id="KW-0812">Transmembrane</keyword>
<organism evidence="3 4">
    <name type="scientific">Coprococcus eutactus</name>
    <dbReference type="NCBI Taxonomy" id="33043"/>
    <lineage>
        <taxon>Bacteria</taxon>
        <taxon>Bacillati</taxon>
        <taxon>Bacillota</taxon>
        <taxon>Clostridia</taxon>
        <taxon>Lachnospirales</taxon>
        <taxon>Lachnospiraceae</taxon>
        <taxon>Coprococcus</taxon>
    </lineage>
</organism>
<comment type="caution">
    <text evidence="3">The sequence shown here is derived from an EMBL/GenBank/DDBJ whole genome shotgun (WGS) entry which is preliminary data.</text>
</comment>
<keyword evidence="1" id="KW-0472">Membrane</keyword>
<dbReference type="PANTHER" id="PTHR35007:SF2">
    <property type="entry name" value="PILUS ASSEMBLE PROTEIN"/>
    <property type="match status" value="1"/>
</dbReference>
<gene>
    <name evidence="3" type="ORF">DWX94_03050</name>
</gene>
<dbReference type="OrthoDB" id="9793966at2"/>
<keyword evidence="1" id="KW-1133">Transmembrane helix</keyword>
<protein>
    <submittedName>
        <fullName evidence="3">Secretion system protein F</fullName>
    </submittedName>
</protein>
<evidence type="ECO:0000256" key="1">
    <source>
        <dbReference type="SAM" id="Phobius"/>
    </source>
</evidence>
<feature type="domain" description="Atrophied bacterial Ig" evidence="2">
    <location>
        <begin position="134"/>
        <end position="209"/>
    </location>
</feature>
<dbReference type="Proteomes" id="UP000283295">
    <property type="component" value="Unassembled WGS sequence"/>
</dbReference>
<feature type="transmembrane region" description="Helical" evidence="1">
    <location>
        <begin position="411"/>
        <end position="432"/>
    </location>
</feature>
<sequence length="434" mass="48236">MLRKIAGIIYDMVEKHVDMDKTIQRIKRVYTCTDADARTKCRGVYVERISMILVVVLASVVLAVLLWGRTALQPEMVVIDRPGYGGDKGTKTLQTEVDGQKKQVNVDVLPIEYDESELEDVFDLGFTEIEEIYLGENESADCIQSDLDLPERLDDTGLDVAWISSDQDVVTSTGKLLKSDEGDAELVKLTAVLSYGEHSAEREYNIRVTGRVLDAGEKAEKAISDFVKNTQMENRASGRIELPSEIEGYSIEDKAGGSGAIPVIFLGIISAVCIWMGARAKLSKQEKERKQQLMIDYPELVDKLILYLGAGVTIRGSFVRMVQNDAESALMKELRYTLNEIQAGIPEGEAYYNMGHRINLPVYMKLMSMLSQNVSKGTKDIMIMMAGEEQAALQTRKELARKKGEEAGTRLLFPMIVLLGVVMVIVVLPAVMSF</sequence>
<dbReference type="InterPro" id="IPR046780">
    <property type="entry name" value="aBig_2"/>
</dbReference>